<comment type="caution">
    <text evidence="2">The sequence shown here is derived from an EMBL/GenBank/DDBJ whole genome shotgun (WGS) entry which is preliminary data.</text>
</comment>
<dbReference type="Pfam" id="PF01722">
    <property type="entry name" value="BolA"/>
    <property type="match status" value="1"/>
</dbReference>
<protein>
    <submittedName>
        <fullName evidence="2">BolA family transcriptional regulator</fullName>
    </submittedName>
</protein>
<dbReference type="PANTHER" id="PTHR46230">
    <property type="match status" value="1"/>
</dbReference>
<evidence type="ECO:0000313" key="2">
    <source>
        <dbReference type="EMBL" id="MCZ4329303.1"/>
    </source>
</evidence>
<dbReference type="InterPro" id="IPR036065">
    <property type="entry name" value="BolA-like_sf"/>
</dbReference>
<dbReference type="Proteomes" id="UP001068379">
    <property type="component" value="Unassembled WGS sequence"/>
</dbReference>
<proteinExistence type="inferred from homology"/>
<dbReference type="EMBL" id="JAPWHE010000002">
    <property type="protein sequence ID" value="MCZ4329303.1"/>
    <property type="molecule type" value="Genomic_DNA"/>
</dbReference>
<sequence length="95" mass="10296">MSADDTDLRAVLAGRLAALEPARLDLIDESHLHAGHVGAQGGARHFRVRIVSNRFQGLGTLARHRLVYDCVRDLMPHPIHALAIEAGTPPIEGFS</sequence>
<dbReference type="RefSeq" id="WP_269357252.1">
    <property type="nucleotide sequence ID" value="NZ_JAPWHE010000002.1"/>
</dbReference>
<reference evidence="2" key="1">
    <citation type="submission" date="2022-12" db="EMBL/GenBank/DDBJ databases">
        <title>Bacterial isolates from different developmental stages of Nematostella vectensis.</title>
        <authorList>
            <person name="Fraune S."/>
        </authorList>
    </citation>
    <scope>NUCLEOTIDE SEQUENCE</scope>
    <source>
        <strain evidence="2">G21619-S1</strain>
    </source>
</reference>
<accession>A0ABT4M1V7</accession>
<dbReference type="Gene3D" id="3.30.300.90">
    <property type="entry name" value="BolA-like"/>
    <property type="match status" value="1"/>
</dbReference>
<dbReference type="InterPro" id="IPR002634">
    <property type="entry name" value="BolA"/>
</dbReference>
<evidence type="ECO:0000313" key="3">
    <source>
        <dbReference type="Proteomes" id="UP001068379"/>
    </source>
</evidence>
<evidence type="ECO:0000256" key="1">
    <source>
        <dbReference type="RuleBase" id="RU003860"/>
    </source>
</evidence>
<comment type="similarity">
    <text evidence="1">Belongs to the BolA/IbaG family.</text>
</comment>
<organism evidence="2 3">
    <name type="scientific">Castellaniella denitrificans</name>
    <dbReference type="NCBI Taxonomy" id="56119"/>
    <lineage>
        <taxon>Bacteria</taxon>
        <taxon>Pseudomonadati</taxon>
        <taxon>Pseudomonadota</taxon>
        <taxon>Betaproteobacteria</taxon>
        <taxon>Burkholderiales</taxon>
        <taxon>Alcaligenaceae</taxon>
        <taxon>Castellaniella</taxon>
    </lineage>
</organism>
<keyword evidence="3" id="KW-1185">Reference proteome</keyword>
<name>A0ABT4M1V7_9BURK</name>
<dbReference type="PANTHER" id="PTHR46230:SF7">
    <property type="entry name" value="BOLA-LIKE PROTEIN 1"/>
    <property type="match status" value="1"/>
</dbReference>
<gene>
    <name evidence="2" type="ORF">O4H32_04950</name>
</gene>
<dbReference type="SUPFAM" id="SSF82657">
    <property type="entry name" value="BolA-like"/>
    <property type="match status" value="1"/>
</dbReference>